<dbReference type="InterPro" id="IPR045058">
    <property type="entry name" value="GIMA/IAN/Toc"/>
</dbReference>
<dbReference type="OMA" id="YLMLITK"/>
<dbReference type="Ensembl" id="ENSONIT00000071375.1">
    <property type="protein sequence ID" value="ENSONIP00000067489.1"/>
    <property type="gene ID" value="ENSONIG00000034182.1"/>
</dbReference>
<evidence type="ECO:0000313" key="6">
    <source>
        <dbReference type="Ensembl" id="ENSONIP00000067489.1"/>
    </source>
</evidence>
<keyword evidence="4" id="KW-0175">Coiled coil</keyword>
<dbReference type="PANTHER" id="PTHR10903">
    <property type="entry name" value="GTPASE, IMAP FAMILY MEMBER-RELATED"/>
    <property type="match status" value="1"/>
</dbReference>
<comment type="similarity">
    <text evidence="1">Belongs to the TRAFAC class TrmE-Era-EngA-EngB-Septin-like GTPase superfamily. AIG1/Toc34/Toc159-like paraseptin GTPase family. IAN subfamily.</text>
</comment>
<keyword evidence="2" id="KW-0547">Nucleotide-binding</keyword>
<dbReference type="InterPro" id="IPR027417">
    <property type="entry name" value="P-loop_NTPase"/>
</dbReference>
<evidence type="ECO:0000313" key="7">
    <source>
        <dbReference type="Proteomes" id="UP000005207"/>
    </source>
</evidence>
<feature type="coiled-coil region" evidence="4">
    <location>
        <begin position="258"/>
        <end position="297"/>
    </location>
</feature>
<reference evidence="6" key="3">
    <citation type="submission" date="2025-09" db="UniProtKB">
        <authorList>
            <consortium name="Ensembl"/>
        </authorList>
    </citation>
    <scope>IDENTIFICATION</scope>
</reference>
<reference evidence="6" key="2">
    <citation type="submission" date="2025-08" db="UniProtKB">
        <authorList>
            <consortium name="Ensembl"/>
        </authorList>
    </citation>
    <scope>IDENTIFICATION</scope>
</reference>
<evidence type="ECO:0000256" key="1">
    <source>
        <dbReference type="ARBA" id="ARBA00008535"/>
    </source>
</evidence>
<dbReference type="CDD" id="cd01852">
    <property type="entry name" value="AIG1"/>
    <property type="match status" value="1"/>
</dbReference>
<feature type="domain" description="AIG1-type G" evidence="5">
    <location>
        <begin position="44"/>
        <end position="243"/>
    </location>
</feature>
<dbReference type="InParanoid" id="A0A669E7B7"/>
<dbReference type="Gene3D" id="3.40.50.300">
    <property type="entry name" value="P-loop containing nucleotide triphosphate hydrolases"/>
    <property type="match status" value="1"/>
</dbReference>
<evidence type="ECO:0000256" key="4">
    <source>
        <dbReference type="SAM" id="Coils"/>
    </source>
</evidence>
<dbReference type="Proteomes" id="UP000005207">
    <property type="component" value="Linkage group LG3"/>
</dbReference>
<dbReference type="GO" id="GO:0005525">
    <property type="term" value="F:GTP binding"/>
    <property type="evidence" value="ECO:0007669"/>
    <property type="project" value="UniProtKB-KW"/>
</dbReference>
<gene>
    <name evidence="6" type="primary">LOC100692316</name>
</gene>
<protein>
    <submittedName>
        <fullName evidence="6">GTPase IMAP family member 4</fullName>
    </submittedName>
</protein>
<organism evidence="6 7">
    <name type="scientific">Oreochromis niloticus</name>
    <name type="common">Nile tilapia</name>
    <name type="synonym">Tilapia nilotica</name>
    <dbReference type="NCBI Taxonomy" id="8128"/>
    <lineage>
        <taxon>Eukaryota</taxon>
        <taxon>Metazoa</taxon>
        <taxon>Chordata</taxon>
        <taxon>Craniata</taxon>
        <taxon>Vertebrata</taxon>
        <taxon>Euteleostomi</taxon>
        <taxon>Actinopterygii</taxon>
        <taxon>Neopterygii</taxon>
        <taxon>Teleostei</taxon>
        <taxon>Neoteleostei</taxon>
        <taxon>Acanthomorphata</taxon>
        <taxon>Ovalentaria</taxon>
        <taxon>Cichlomorphae</taxon>
        <taxon>Cichliformes</taxon>
        <taxon>Cichlidae</taxon>
        <taxon>African cichlids</taxon>
        <taxon>Pseudocrenilabrinae</taxon>
        <taxon>Oreochromini</taxon>
        <taxon>Oreochromis</taxon>
    </lineage>
</organism>
<evidence type="ECO:0000256" key="3">
    <source>
        <dbReference type="ARBA" id="ARBA00023134"/>
    </source>
</evidence>
<keyword evidence="3" id="KW-0342">GTP-binding</keyword>
<dbReference type="GeneTree" id="ENSGT01140000282522"/>
<dbReference type="PROSITE" id="PS51720">
    <property type="entry name" value="G_AIG1"/>
    <property type="match status" value="1"/>
</dbReference>
<evidence type="ECO:0000256" key="2">
    <source>
        <dbReference type="ARBA" id="ARBA00022741"/>
    </source>
</evidence>
<name>A0A669E7B7_ORENI</name>
<dbReference type="AlphaFoldDB" id="A0A669E7B7"/>
<keyword evidence="7" id="KW-1185">Reference proteome</keyword>
<proteinExistence type="inferred from homology"/>
<sequence length="335" mass="38609">MLENDKHVFICLEYKGYNNAGKTQMFLFCSQGSYHLTSVCLSLVSDLRLVLLGKTGVGKSSSGNTILGRDAFREISSHSSVTAECSKQQERVFKKMVSVVDTPGLFDTFLPEDVVKREISKCINMSAPGPHAILLVIKVGRFTAEERDAVKKVEEIFGEDAWRYTIILFTHGDVVESDFDETLEEAGPELKEVLKKAGNRYHLFNNLKTNDRRQVLNLLEKVGKMVADNGGEFYSNYTYLEVEEMLKQRESELREFFKKKLEEEVKAVESEYKKKLMEAQEEKQQVEERMQSELEELRRYYHMLESGVRQVVEQVAKDDSFDEILTKFHHTLKLN</sequence>
<dbReference type="SUPFAM" id="SSF52540">
    <property type="entry name" value="P-loop containing nucleoside triphosphate hydrolases"/>
    <property type="match status" value="1"/>
</dbReference>
<dbReference type="PANTHER" id="PTHR10903:SF180">
    <property type="entry name" value="GTPASE IMAP FAMILY MEMBER 7-LIKE"/>
    <property type="match status" value="1"/>
</dbReference>
<reference evidence="7" key="1">
    <citation type="submission" date="2012-01" db="EMBL/GenBank/DDBJ databases">
        <title>The Genome Sequence of Oreochromis niloticus (Nile Tilapia).</title>
        <authorList>
            <consortium name="Broad Institute Genome Assembly Team"/>
            <consortium name="Broad Institute Sequencing Platform"/>
            <person name="Di Palma F."/>
            <person name="Johnson J."/>
            <person name="Lander E.S."/>
            <person name="Lindblad-Toh K."/>
        </authorList>
    </citation>
    <scope>NUCLEOTIDE SEQUENCE [LARGE SCALE GENOMIC DNA]</scope>
</reference>
<evidence type="ECO:0000259" key="5">
    <source>
        <dbReference type="PROSITE" id="PS51720"/>
    </source>
</evidence>
<dbReference type="InterPro" id="IPR006703">
    <property type="entry name" value="G_AIG1"/>
</dbReference>
<dbReference type="Pfam" id="PF04548">
    <property type="entry name" value="AIG1"/>
    <property type="match status" value="1"/>
</dbReference>
<dbReference type="FunFam" id="3.40.50.300:FF:000366">
    <property type="entry name" value="GTPase, IMAP family member 2"/>
    <property type="match status" value="1"/>
</dbReference>
<accession>A0A669E7B7</accession>